<dbReference type="Gene3D" id="1.10.10.10">
    <property type="entry name" value="Winged helix-like DNA-binding domain superfamily/Winged helix DNA-binding domain"/>
    <property type="match status" value="1"/>
</dbReference>
<dbReference type="InterPro" id="IPR010921">
    <property type="entry name" value="Trp_repressor/repl_initiator"/>
</dbReference>
<protein>
    <recommendedName>
        <fullName evidence="3">DUF1153 domain-containing protein</fullName>
    </recommendedName>
</protein>
<dbReference type="OrthoDB" id="9796775at2"/>
<dbReference type="InterPro" id="IPR036388">
    <property type="entry name" value="WH-like_DNA-bd_sf"/>
</dbReference>
<name>A0A1I5QPL1_9RHOB</name>
<dbReference type="GO" id="GO:0043565">
    <property type="term" value="F:sequence-specific DNA binding"/>
    <property type="evidence" value="ECO:0007669"/>
    <property type="project" value="InterPro"/>
</dbReference>
<dbReference type="Pfam" id="PF06627">
    <property type="entry name" value="DUF1153"/>
    <property type="match status" value="1"/>
</dbReference>
<dbReference type="STRING" id="441119.SAMN04488047_10749"/>
<evidence type="ECO:0000313" key="1">
    <source>
        <dbReference type="EMBL" id="SFP48209.1"/>
    </source>
</evidence>
<reference evidence="1 2" key="1">
    <citation type="submission" date="2016-10" db="EMBL/GenBank/DDBJ databases">
        <authorList>
            <person name="de Groot N.N."/>
        </authorList>
    </citation>
    <scope>NUCLEOTIDE SEQUENCE [LARGE SCALE GENOMIC DNA]</scope>
    <source>
        <strain evidence="1 2">DSM 19547</strain>
    </source>
</reference>
<dbReference type="AlphaFoldDB" id="A0A1I5QPL1"/>
<evidence type="ECO:0008006" key="3">
    <source>
        <dbReference type="Google" id="ProtNLM"/>
    </source>
</evidence>
<organism evidence="1 2">
    <name type="scientific">Tranquillimonas alkanivorans</name>
    <dbReference type="NCBI Taxonomy" id="441119"/>
    <lineage>
        <taxon>Bacteria</taxon>
        <taxon>Pseudomonadati</taxon>
        <taxon>Pseudomonadota</taxon>
        <taxon>Alphaproteobacteria</taxon>
        <taxon>Rhodobacterales</taxon>
        <taxon>Roseobacteraceae</taxon>
        <taxon>Tranquillimonas</taxon>
    </lineage>
</organism>
<keyword evidence="2" id="KW-1185">Reference proteome</keyword>
<dbReference type="InterPro" id="IPR009534">
    <property type="entry name" value="DUF1153"/>
</dbReference>
<dbReference type="RefSeq" id="WP_093421266.1">
    <property type="nucleotide sequence ID" value="NZ_FOXA01000007.1"/>
</dbReference>
<accession>A0A1I5QPL1</accession>
<dbReference type="SUPFAM" id="SSF48295">
    <property type="entry name" value="TrpR-like"/>
    <property type="match status" value="1"/>
</dbReference>
<sequence>MWLKKVEGPRAVRLPDGRVMTRADLPDPTTQRWVASRKAAVVRAVEHGLLAEDEALRLYGLSEEELDAWRAAVARHGEAGLRVTRRARKVAEIDGNEKDIDNFR</sequence>
<gene>
    <name evidence="1" type="ORF">SAMN04488047_10749</name>
</gene>
<proteinExistence type="predicted"/>
<evidence type="ECO:0000313" key="2">
    <source>
        <dbReference type="Proteomes" id="UP000199356"/>
    </source>
</evidence>
<dbReference type="Proteomes" id="UP000199356">
    <property type="component" value="Unassembled WGS sequence"/>
</dbReference>
<dbReference type="EMBL" id="FOXA01000007">
    <property type="protein sequence ID" value="SFP48209.1"/>
    <property type="molecule type" value="Genomic_DNA"/>
</dbReference>